<evidence type="ECO:0000313" key="2">
    <source>
        <dbReference type="EMBL" id="SDU31865.1"/>
    </source>
</evidence>
<dbReference type="SUPFAM" id="SSF109604">
    <property type="entry name" value="HD-domain/PDEase-like"/>
    <property type="match status" value="1"/>
</dbReference>
<dbReference type="Gene3D" id="3.30.450.40">
    <property type="match status" value="1"/>
</dbReference>
<proteinExistence type="predicted"/>
<organism evidence="2 3">
    <name type="scientific">Nitrosomonas ureae</name>
    <dbReference type="NCBI Taxonomy" id="44577"/>
    <lineage>
        <taxon>Bacteria</taxon>
        <taxon>Pseudomonadati</taxon>
        <taxon>Pseudomonadota</taxon>
        <taxon>Betaproteobacteria</taxon>
        <taxon>Nitrosomonadales</taxon>
        <taxon>Nitrosomonadaceae</taxon>
        <taxon>Nitrosomonas</taxon>
    </lineage>
</organism>
<dbReference type="Proteomes" id="UP000182882">
    <property type="component" value="Unassembled WGS sequence"/>
</dbReference>
<dbReference type="PANTHER" id="PTHR33525:SF4">
    <property type="entry name" value="CYCLIC DI-GMP PHOSPHODIESTERASE CDGJ"/>
    <property type="match status" value="1"/>
</dbReference>
<evidence type="ECO:0000259" key="1">
    <source>
        <dbReference type="PROSITE" id="PS51833"/>
    </source>
</evidence>
<evidence type="ECO:0000313" key="3">
    <source>
        <dbReference type="Proteomes" id="UP000182882"/>
    </source>
</evidence>
<feature type="domain" description="HDOD" evidence="1">
    <location>
        <begin position="44"/>
        <end position="240"/>
    </location>
</feature>
<dbReference type="AlphaFoldDB" id="A0A1H2HJ53"/>
<gene>
    <name evidence="2" type="ORF">SAMN05216406_1524</name>
</gene>
<dbReference type="Pfam" id="PF08668">
    <property type="entry name" value="HDOD"/>
    <property type="match status" value="1"/>
</dbReference>
<sequence length="540" mass="59776">MGSIQKPYFSQDSSNSLVFTTKIKSGTKTLKDRLIDAVTDDPNLPALGSSIARIVKLSSSDDQSIQQLSYYVLSDVSLTQKILRLSNSAAFKAITNKEISSINKAIFLLGFDSVKTSALAILLVDGMPAKHASHVRIELIHALAASVISRKLAALTPFTKDIEEVSIAALFKNLGRILLATYEPDLYHSMMALVTQGQHTPPQASMLVLGFSLDTLTEALLEEWNVPVNVIQALSAKPSGALITPKNKQEWMQIAAEFCEKAAPLVLGTNLIAEEIELKEKLLNRFGKVFSLTIPILNELISKATLETRELLVSADLESLDKNNKISQDSTHCEFDIAAEENLINELTINNDEPHNLQITERYACNKPYNASPLLLNGIQKTTEMMASGDYRLENLINLGLDSLYSALGFRFITLCLKDSKMNSFRARSSLGKKNLEYQKGFNFSTIPTNDLFHLAMQRNIDIVIANAFIPRIRKLMPLWHTTLLPDACSILVLPLIVNKKPIGLIYADRETESLEGITHDEAKLVRILKGQILIALNSK</sequence>
<dbReference type="SUPFAM" id="SSF55781">
    <property type="entry name" value="GAF domain-like"/>
    <property type="match status" value="1"/>
</dbReference>
<dbReference type="InterPro" id="IPR052340">
    <property type="entry name" value="RNase_Y/CdgJ"/>
</dbReference>
<accession>A0A1H2HJ53</accession>
<keyword evidence="3" id="KW-1185">Reference proteome</keyword>
<dbReference type="PROSITE" id="PS51833">
    <property type="entry name" value="HDOD"/>
    <property type="match status" value="1"/>
</dbReference>
<protein>
    <submittedName>
        <fullName evidence="2">HDOD domain-containing protein</fullName>
    </submittedName>
</protein>
<dbReference type="RefSeq" id="WP_062559820.1">
    <property type="nucleotide sequence ID" value="NZ_CP013341.1"/>
</dbReference>
<dbReference type="PANTHER" id="PTHR33525">
    <property type="match status" value="1"/>
</dbReference>
<name>A0A1H2HJ53_9PROT</name>
<dbReference type="InterPro" id="IPR013976">
    <property type="entry name" value="HDOD"/>
</dbReference>
<dbReference type="EMBL" id="FNLN01000052">
    <property type="protein sequence ID" value="SDU31865.1"/>
    <property type="molecule type" value="Genomic_DNA"/>
</dbReference>
<reference evidence="3" key="1">
    <citation type="submission" date="2016-10" db="EMBL/GenBank/DDBJ databases">
        <authorList>
            <person name="Varghese N."/>
            <person name="Submissions S."/>
        </authorList>
    </citation>
    <scope>NUCLEOTIDE SEQUENCE [LARGE SCALE GENOMIC DNA]</scope>
    <source>
        <strain evidence="3">Nm10</strain>
    </source>
</reference>
<dbReference type="InterPro" id="IPR029016">
    <property type="entry name" value="GAF-like_dom_sf"/>
</dbReference>
<dbReference type="Gene3D" id="1.10.3210.10">
    <property type="entry name" value="Hypothetical protein af1432"/>
    <property type="match status" value="1"/>
</dbReference>
<dbReference type="KEGG" id="nur:ATY38_13925"/>